<feature type="domain" description="Major facilitator superfamily (MFS) profile" evidence="10">
    <location>
        <begin position="56"/>
        <end position="500"/>
    </location>
</feature>
<comment type="caution">
    <text evidence="11">The sequence shown here is derived from an EMBL/GenBank/DDBJ whole genome shotgun (WGS) entry which is preliminary data.</text>
</comment>
<feature type="transmembrane region" description="Helical" evidence="9">
    <location>
        <begin position="478"/>
        <end position="494"/>
    </location>
</feature>
<keyword evidence="6 9" id="KW-1133">Transmembrane helix</keyword>
<feature type="transmembrane region" description="Helical" evidence="9">
    <location>
        <begin position="157"/>
        <end position="180"/>
    </location>
</feature>
<keyword evidence="7 9" id="KW-0472">Membrane</keyword>
<evidence type="ECO:0000256" key="3">
    <source>
        <dbReference type="ARBA" id="ARBA00022448"/>
    </source>
</evidence>
<evidence type="ECO:0000256" key="8">
    <source>
        <dbReference type="RuleBase" id="RU003346"/>
    </source>
</evidence>
<evidence type="ECO:0000256" key="4">
    <source>
        <dbReference type="ARBA" id="ARBA00022597"/>
    </source>
</evidence>
<comment type="subcellular location">
    <subcellularLocation>
        <location evidence="1">Membrane</location>
        <topology evidence="1">Multi-pass membrane protein</topology>
    </subcellularLocation>
</comment>
<keyword evidence="4" id="KW-0762">Sugar transport</keyword>
<dbReference type="Proteomes" id="UP000434172">
    <property type="component" value="Unassembled WGS sequence"/>
</dbReference>
<feature type="transmembrane region" description="Helical" evidence="9">
    <location>
        <begin position="349"/>
        <end position="368"/>
    </location>
</feature>
<dbReference type="PANTHER" id="PTHR48022">
    <property type="entry name" value="PLASTIDIC GLUCOSE TRANSPORTER 4"/>
    <property type="match status" value="1"/>
</dbReference>
<dbReference type="GO" id="GO:0016020">
    <property type="term" value="C:membrane"/>
    <property type="evidence" value="ECO:0007669"/>
    <property type="project" value="UniProtKB-SubCell"/>
</dbReference>
<proteinExistence type="inferred from homology"/>
<feature type="transmembrane region" description="Helical" evidence="9">
    <location>
        <begin position="226"/>
        <end position="244"/>
    </location>
</feature>
<name>A0A8H3ZQE9_9PEZI</name>
<comment type="similarity">
    <text evidence="2 8">Belongs to the major facilitator superfamily. Sugar transporter (TC 2.A.1.1) family.</text>
</comment>
<evidence type="ECO:0000313" key="11">
    <source>
        <dbReference type="EMBL" id="KAF0323857.1"/>
    </source>
</evidence>
<dbReference type="InterPro" id="IPR020846">
    <property type="entry name" value="MFS_dom"/>
</dbReference>
<dbReference type="InterPro" id="IPR005828">
    <property type="entry name" value="MFS_sugar_transport-like"/>
</dbReference>
<dbReference type="Pfam" id="PF00083">
    <property type="entry name" value="Sugar_tr"/>
    <property type="match status" value="1"/>
</dbReference>
<feature type="transmembrane region" description="Helical" evidence="9">
    <location>
        <begin position="375"/>
        <end position="397"/>
    </location>
</feature>
<feature type="transmembrane region" description="Helical" evidence="9">
    <location>
        <begin position="443"/>
        <end position="466"/>
    </location>
</feature>
<dbReference type="AlphaFoldDB" id="A0A8H3ZQE9"/>
<dbReference type="Gene3D" id="1.20.1250.20">
    <property type="entry name" value="MFS general substrate transporter like domains"/>
    <property type="match status" value="1"/>
</dbReference>
<feature type="transmembrane region" description="Helical" evidence="9">
    <location>
        <begin position="53"/>
        <end position="79"/>
    </location>
</feature>
<keyword evidence="3 8" id="KW-0813">Transport</keyword>
<evidence type="ECO:0000256" key="1">
    <source>
        <dbReference type="ARBA" id="ARBA00004141"/>
    </source>
</evidence>
<evidence type="ECO:0000259" key="10">
    <source>
        <dbReference type="PROSITE" id="PS50850"/>
    </source>
</evidence>
<organism evidence="11 12">
    <name type="scientific">Colletotrichum asianum</name>
    <dbReference type="NCBI Taxonomy" id="702518"/>
    <lineage>
        <taxon>Eukaryota</taxon>
        <taxon>Fungi</taxon>
        <taxon>Dikarya</taxon>
        <taxon>Ascomycota</taxon>
        <taxon>Pezizomycotina</taxon>
        <taxon>Sordariomycetes</taxon>
        <taxon>Hypocreomycetidae</taxon>
        <taxon>Glomerellales</taxon>
        <taxon>Glomerellaceae</taxon>
        <taxon>Colletotrichum</taxon>
        <taxon>Colletotrichum gloeosporioides species complex</taxon>
    </lineage>
</organism>
<evidence type="ECO:0000313" key="12">
    <source>
        <dbReference type="Proteomes" id="UP000434172"/>
    </source>
</evidence>
<dbReference type="PROSITE" id="PS50850">
    <property type="entry name" value="MFS"/>
    <property type="match status" value="1"/>
</dbReference>
<reference evidence="11 12" key="1">
    <citation type="submission" date="2019-12" db="EMBL/GenBank/DDBJ databases">
        <title>A genome sequence resource for the geographically widespread anthracnose pathogen Colletotrichum asianum.</title>
        <authorList>
            <person name="Meng Y."/>
        </authorList>
    </citation>
    <scope>NUCLEOTIDE SEQUENCE [LARGE SCALE GENOMIC DNA]</scope>
    <source>
        <strain evidence="11 12">ICMP 18580</strain>
    </source>
</reference>
<keyword evidence="5 9" id="KW-0812">Transmembrane</keyword>
<dbReference type="SUPFAM" id="SSF103473">
    <property type="entry name" value="MFS general substrate transporter"/>
    <property type="match status" value="1"/>
</dbReference>
<evidence type="ECO:0000256" key="6">
    <source>
        <dbReference type="ARBA" id="ARBA00022989"/>
    </source>
</evidence>
<keyword evidence="12" id="KW-1185">Reference proteome</keyword>
<evidence type="ECO:0000256" key="9">
    <source>
        <dbReference type="SAM" id="Phobius"/>
    </source>
</evidence>
<feature type="transmembrane region" description="Helical" evidence="9">
    <location>
        <begin position="409"/>
        <end position="431"/>
    </location>
</feature>
<dbReference type="InterPro" id="IPR005829">
    <property type="entry name" value="Sugar_transporter_CS"/>
</dbReference>
<protein>
    <submittedName>
        <fullName evidence="11">MFS alpha-glucoside transporter</fullName>
    </submittedName>
</protein>
<dbReference type="EMBL" id="WOWK01000048">
    <property type="protein sequence ID" value="KAF0323857.1"/>
    <property type="molecule type" value="Genomic_DNA"/>
</dbReference>
<dbReference type="InterPro" id="IPR036259">
    <property type="entry name" value="MFS_trans_sf"/>
</dbReference>
<accession>A0A8H3ZQE9</accession>
<evidence type="ECO:0000256" key="5">
    <source>
        <dbReference type="ARBA" id="ARBA00022692"/>
    </source>
</evidence>
<dbReference type="InterPro" id="IPR050360">
    <property type="entry name" value="MFS_Sugar_Transporters"/>
</dbReference>
<feature type="transmembrane region" description="Helical" evidence="9">
    <location>
        <begin position="313"/>
        <end position="337"/>
    </location>
</feature>
<dbReference type="OrthoDB" id="6612291at2759"/>
<dbReference type="InterPro" id="IPR003663">
    <property type="entry name" value="Sugar/inositol_transpt"/>
</dbReference>
<dbReference type="PROSITE" id="PS00217">
    <property type="entry name" value="SUGAR_TRANSPORT_2"/>
    <property type="match status" value="1"/>
</dbReference>
<dbReference type="FunFam" id="1.20.1250.20:FF:000254">
    <property type="entry name" value="MAL31p Maltose permease"/>
    <property type="match status" value="1"/>
</dbReference>
<evidence type="ECO:0000256" key="7">
    <source>
        <dbReference type="ARBA" id="ARBA00023136"/>
    </source>
</evidence>
<dbReference type="NCBIfam" id="TIGR00879">
    <property type="entry name" value="SP"/>
    <property type="match status" value="1"/>
</dbReference>
<feature type="transmembrane region" description="Helical" evidence="9">
    <location>
        <begin position="192"/>
        <end position="214"/>
    </location>
</feature>
<feature type="transmembrane region" description="Helical" evidence="9">
    <location>
        <begin position="134"/>
        <end position="151"/>
    </location>
</feature>
<dbReference type="PANTHER" id="PTHR48022:SF83">
    <property type="entry name" value="MAJOR FACILITATOR SUPERFAMILY (MFS) PROFILE DOMAIN-CONTAINING PROTEIN"/>
    <property type="match status" value="1"/>
</dbReference>
<evidence type="ECO:0000256" key="2">
    <source>
        <dbReference type="ARBA" id="ARBA00010992"/>
    </source>
</evidence>
<gene>
    <name evidence="11" type="ORF">GQ607_008829</name>
</gene>
<sequence length="539" mass="59401">MAPKHDDDAVDIAEHEQAHANEYEIKDLALAKQAAEDEHSLGFLEAIRLYPKAALWSVLVSASIIMEGYDIVLISSFFARPAFREHYGEYIPSKGSYEITAAWQNGLSNAVSVGTIIGAFANGYFTHRFGYRKVLLVSLASICCFIFISFFSPNLPVLLVGQFLCGIPWGVFATTAPAYASEVCPLALRGYLTVYVNLRWALGQLISAGVQAGFSERVGQWSYRVPFAIQWVWPLPLFAILWFAPESPWYFVRLGKFDQAEMSILRLSSPSQRSQAKQKVAMTIHTNEIEAQMDEGTSYMDCFRGVDLRRTEIACLAFAAQPFCGSAMGGTPTYFFVQAGLSTSISFQMSVGGLEIASVGTIMAWGLLHMCGRRTLYLWGLGLLTLILVVVGSMSAGAPNSDASNYGQAGMMLAWLAVYYLTAGPICYAIISEVSSTRLRNKSVCLSRITYYVAQIICNVINPYMLNPTAGGWKGKTAFFWGGCAFVFFIWTYFRLPETKGKTFEELDILFARGVKASDFASYKVDAYAGGEEALTKEG</sequence>
<dbReference type="GO" id="GO:0005351">
    <property type="term" value="F:carbohydrate:proton symporter activity"/>
    <property type="evidence" value="ECO:0007669"/>
    <property type="project" value="TreeGrafter"/>
</dbReference>